<dbReference type="GO" id="GO:0048024">
    <property type="term" value="P:regulation of mRNA splicing, via spliceosome"/>
    <property type="evidence" value="ECO:0007669"/>
    <property type="project" value="TreeGrafter"/>
</dbReference>
<name>A0AAP0HLW1_9MAGN</name>
<keyword evidence="3 5" id="KW-0863">Zinc-finger</keyword>
<sequence length="708" mass="77471">MEDPEGVLSFDFEGGLEAAPANPSSTVPAIAPDDSSSAAAAVATAAAAAVQSAAAAASDTAPMNHGGRRSFRQTVCRHWLRGLCMKGDACGFLHQYDKSRMPVCRFFRLYGECREQDCVYKHTNEDIKECNMYKLGFCPNGPDCRYRHAKLPGPPPPVEEVFQKIQHLSSFNYGSNRFLQQKNASYSQQTDRSQFPLGSNASNQSAAKQSTSTEPFNMQQQLSQIQQPQDQPVSQNQIQPPSDALPNQGNKTASPLPQGLSRYFIVKSCNRENLELSVQQGVWATQRSNEAKLNEAFDSMENVILIFSVNRTRHFQGCAKMISKIGEHVGGGNWKHAHGTAHYGRNFSVKWLKLCELSFHKTRHLRNPYNENLPVKISRDCQELEPSIGEQLASLLYLEPDSELMAISIAAESKRKEEKAKGVNSDEGAENPDIVPFEDNEEEEEEESEEEEDESFGQVLAVGQGRGRGRGIMWPPHMPLAHGGRPMPGVRGFPPVMMGADGFTYGTVAPDRMHMQEFFGVGPRFFPPFGPRFSGDLSGVGQSSAMGFTPVDGASAAAGMMFHGRPQQPGPMFPPSSGLGMVMGPGRAPFMGGMGMPAANHVRSGRPMGLPQFGLSTPPPPPISQDPSRMMKKDQRRPGSDRYGAGSDQGRGQEIESLSAGLADDAKYHPSLKIQNKETYGGENGYGNDGSESEDEAPRRSRHGERRR</sequence>
<keyword evidence="2" id="KW-0677">Repeat</keyword>
<evidence type="ECO:0000313" key="9">
    <source>
        <dbReference type="EMBL" id="KAK9087600.1"/>
    </source>
</evidence>
<dbReference type="Proteomes" id="UP001420932">
    <property type="component" value="Unassembled WGS sequence"/>
</dbReference>
<dbReference type="PANTHER" id="PTHR12357">
    <property type="entry name" value="YTH YT521-B HOMOLOGY DOMAIN-CONTAINING"/>
    <property type="match status" value="1"/>
</dbReference>
<keyword evidence="10" id="KW-1185">Reference proteome</keyword>
<evidence type="ECO:0000313" key="10">
    <source>
        <dbReference type="Proteomes" id="UP001420932"/>
    </source>
</evidence>
<feature type="compositionally biased region" description="Low complexity" evidence="6">
    <location>
        <begin position="199"/>
        <end position="239"/>
    </location>
</feature>
<dbReference type="Pfam" id="PF04146">
    <property type="entry name" value="YTH"/>
    <property type="match status" value="1"/>
</dbReference>
<keyword evidence="4 5" id="KW-0862">Zinc</keyword>
<dbReference type="InterPro" id="IPR036855">
    <property type="entry name" value="Znf_CCCH_sf"/>
</dbReference>
<dbReference type="Gene3D" id="4.10.1000.10">
    <property type="entry name" value="Zinc finger, CCCH-type"/>
    <property type="match status" value="1"/>
</dbReference>
<feature type="zinc finger region" description="C3H1-type" evidence="5">
    <location>
        <begin position="70"/>
        <end position="97"/>
    </location>
</feature>
<dbReference type="PANTHER" id="PTHR12357:SF119">
    <property type="entry name" value="30-KDA CLEAVAGE AND POLYADENYLATION SPECIFICITY FACTOR 30"/>
    <property type="match status" value="1"/>
</dbReference>
<comment type="caution">
    <text evidence="9">The sequence shown here is derived from an EMBL/GenBank/DDBJ whole genome shotgun (WGS) entry which is preliminary data.</text>
</comment>
<feature type="region of interest" description="Disordered" evidence="6">
    <location>
        <begin position="183"/>
        <end position="256"/>
    </location>
</feature>
<evidence type="ECO:0000256" key="1">
    <source>
        <dbReference type="ARBA" id="ARBA00022723"/>
    </source>
</evidence>
<dbReference type="SUPFAM" id="SSF90229">
    <property type="entry name" value="CCCH zinc finger"/>
    <property type="match status" value="1"/>
</dbReference>
<evidence type="ECO:0008006" key="11">
    <source>
        <dbReference type="Google" id="ProtNLM"/>
    </source>
</evidence>
<dbReference type="FunFam" id="4.10.1000.10:FF:000017">
    <property type="entry name" value="Cleavage and polyadenylation specificity factor 30 kDa subunit"/>
    <property type="match status" value="1"/>
</dbReference>
<protein>
    <recommendedName>
        <fullName evidence="11">30-kDa cleavage and polyadenylation specificity factor 30</fullName>
    </recommendedName>
</protein>
<dbReference type="InterPro" id="IPR007275">
    <property type="entry name" value="YTH_domain"/>
</dbReference>
<dbReference type="CDD" id="cd21134">
    <property type="entry name" value="YTH"/>
    <property type="match status" value="1"/>
</dbReference>
<dbReference type="InterPro" id="IPR000571">
    <property type="entry name" value="Znf_CCCH"/>
</dbReference>
<keyword evidence="1 5" id="KW-0479">Metal-binding</keyword>
<feature type="compositionally biased region" description="Polar residues" evidence="6">
    <location>
        <begin position="245"/>
        <end position="255"/>
    </location>
</feature>
<dbReference type="GO" id="GO:0008270">
    <property type="term" value="F:zinc ion binding"/>
    <property type="evidence" value="ECO:0007669"/>
    <property type="project" value="UniProtKB-KW"/>
</dbReference>
<dbReference type="GO" id="GO:0005654">
    <property type="term" value="C:nucleoplasm"/>
    <property type="evidence" value="ECO:0007669"/>
    <property type="project" value="TreeGrafter"/>
</dbReference>
<dbReference type="Gene3D" id="3.10.590.10">
    <property type="entry name" value="ph1033 like domains"/>
    <property type="match status" value="1"/>
</dbReference>
<evidence type="ECO:0000256" key="2">
    <source>
        <dbReference type="ARBA" id="ARBA00022737"/>
    </source>
</evidence>
<dbReference type="EMBL" id="JBBNAF010000013">
    <property type="protein sequence ID" value="KAK9087600.1"/>
    <property type="molecule type" value="Genomic_DNA"/>
</dbReference>
<feature type="compositionally biased region" description="Acidic residues" evidence="6">
    <location>
        <begin position="436"/>
        <end position="455"/>
    </location>
</feature>
<evidence type="ECO:0000259" key="8">
    <source>
        <dbReference type="PROSITE" id="PS50882"/>
    </source>
</evidence>
<evidence type="ECO:0000259" key="7">
    <source>
        <dbReference type="PROSITE" id="PS50103"/>
    </source>
</evidence>
<dbReference type="InterPro" id="IPR045168">
    <property type="entry name" value="YTH_prot"/>
</dbReference>
<dbReference type="AlphaFoldDB" id="A0AAP0HLW1"/>
<feature type="compositionally biased region" description="Polar residues" evidence="6">
    <location>
        <begin position="183"/>
        <end position="197"/>
    </location>
</feature>
<feature type="zinc finger region" description="C3H1-type" evidence="5">
    <location>
        <begin position="124"/>
        <end position="151"/>
    </location>
</feature>
<evidence type="ECO:0000256" key="6">
    <source>
        <dbReference type="SAM" id="MobiDB-lite"/>
    </source>
</evidence>
<dbReference type="GO" id="GO:0003729">
    <property type="term" value="F:mRNA binding"/>
    <property type="evidence" value="ECO:0007669"/>
    <property type="project" value="TreeGrafter"/>
</dbReference>
<evidence type="ECO:0000256" key="5">
    <source>
        <dbReference type="PROSITE-ProRule" id="PRU00723"/>
    </source>
</evidence>
<evidence type="ECO:0000256" key="4">
    <source>
        <dbReference type="ARBA" id="ARBA00022833"/>
    </source>
</evidence>
<feature type="compositionally biased region" description="Basic and acidic residues" evidence="6">
    <location>
        <begin position="412"/>
        <end position="421"/>
    </location>
</feature>
<feature type="region of interest" description="Disordered" evidence="6">
    <location>
        <begin position="412"/>
        <end position="458"/>
    </location>
</feature>
<feature type="domain" description="C3H1-type" evidence="7">
    <location>
        <begin position="70"/>
        <end position="97"/>
    </location>
</feature>
<organism evidence="9 10">
    <name type="scientific">Stephania yunnanensis</name>
    <dbReference type="NCBI Taxonomy" id="152371"/>
    <lineage>
        <taxon>Eukaryota</taxon>
        <taxon>Viridiplantae</taxon>
        <taxon>Streptophyta</taxon>
        <taxon>Embryophyta</taxon>
        <taxon>Tracheophyta</taxon>
        <taxon>Spermatophyta</taxon>
        <taxon>Magnoliopsida</taxon>
        <taxon>Ranunculales</taxon>
        <taxon>Menispermaceae</taxon>
        <taxon>Menispermoideae</taxon>
        <taxon>Cissampelideae</taxon>
        <taxon>Stephania</taxon>
    </lineage>
</organism>
<feature type="domain" description="C3H1-type" evidence="7">
    <location>
        <begin position="124"/>
        <end position="151"/>
    </location>
</feature>
<dbReference type="SMART" id="SM00356">
    <property type="entry name" value="ZnF_C3H1"/>
    <property type="match status" value="3"/>
</dbReference>
<dbReference type="GO" id="GO:1990247">
    <property type="term" value="F:N6-methyladenosine-containing RNA reader activity"/>
    <property type="evidence" value="ECO:0007669"/>
    <property type="project" value="TreeGrafter"/>
</dbReference>
<dbReference type="PROSITE" id="PS50882">
    <property type="entry name" value="YTH"/>
    <property type="match status" value="1"/>
</dbReference>
<reference evidence="9 10" key="1">
    <citation type="submission" date="2024-01" db="EMBL/GenBank/DDBJ databases">
        <title>Genome assemblies of Stephania.</title>
        <authorList>
            <person name="Yang L."/>
        </authorList>
    </citation>
    <scope>NUCLEOTIDE SEQUENCE [LARGE SCALE GENOMIC DNA]</scope>
    <source>
        <strain evidence="9">YNDBR</strain>
        <tissue evidence="9">Leaf</tissue>
    </source>
</reference>
<evidence type="ECO:0000256" key="3">
    <source>
        <dbReference type="ARBA" id="ARBA00022771"/>
    </source>
</evidence>
<feature type="compositionally biased region" description="Basic and acidic residues" evidence="6">
    <location>
        <begin position="629"/>
        <end position="640"/>
    </location>
</feature>
<dbReference type="PROSITE" id="PS50103">
    <property type="entry name" value="ZF_C3H1"/>
    <property type="match status" value="2"/>
</dbReference>
<feature type="region of interest" description="Disordered" evidence="6">
    <location>
        <begin position="597"/>
        <end position="708"/>
    </location>
</feature>
<proteinExistence type="predicted"/>
<dbReference type="GO" id="GO:0000398">
    <property type="term" value="P:mRNA splicing, via spliceosome"/>
    <property type="evidence" value="ECO:0007669"/>
    <property type="project" value="TreeGrafter"/>
</dbReference>
<gene>
    <name evidence="9" type="ORF">Syun_029994</name>
</gene>
<accession>A0AAP0HLW1</accession>
<feature type="domain" description="YTH" evidence="8">
    <location>
        <begin position="261"/>
        <end position="396"/>
    </location>
</feature>